<keyword evidence="3" id="KW-1185">Reference proteome</keyword>
<organism evidence="2 3">
    <name type="scientific">Pelagibius litoralis</name>
    <dbReference type="NCBI Taxonomy" id="374515"/>
    <lineage>
        <taxon>Bacteria</taxon>
        <taxon>Pseudomonadati</taxon>
        <taxon>Pseudomonadota</taxon>
        <taxon>Alphaproteobacteria</taxon>
        <taxon>Rhodospirillales</taxon>
        <taxon>Rhodovibrionaceae</taxon>
        <taxon>Pelagibius</taxon>
    </lineage>
</organism>
<dbReference type="Pfam" id="PF00903">
    <property type="entry name" value="Glyoxalase"/>
    <property type="match status" value="1"/>
</dbReference>
<protein>
    <submittedName>
        <fullName evidence="2">VOC family protein</fullName>
    </submittedName>
</protein>
<dbReference type="InterPro" id="IPR029068">
    <property type="entry name" value="Glyas_Bleomycin-R_OHBP_Dase"/>
</dbReference>
<evidence type="ECO:0000259" key="1">
    <source>
        <dbReference type="PROSITE" id="PS51819"/>
    </source>
</evidence>
<accession>A0A967F2E5</accession>
<dbReference type="Proteomes" id="UP000761264">
    <property type="component" value="Unassembled WGS sequence"/>
</dbReference>
<dbReference type="AlphaFoldDB" id="A0A967F2E5"/>
<feature type="domain" description="VOC" evidence="1">
    <location>
        <begin position="10"/>
        <end position="126"/>
    </location>
</feature>
<dbReference type="InterPro" id="IPR004360">
    <property type="entry name" value="Glyas_Fos-R_dOase_dom"/>
</dbReference>
<dbReference type="CDD" id="cd07247">
    <property type="entry name" value="SgaA_N_like"/>
    <property type="match status" value="1"/>
</dbReference>
<dbReference type="PROSITE" id="PS51819">
    <property type="entry name" value="VOC"/>
    <property type="match status" value="1"/>
</dbReference>
<evidence type="ECO:0000313" key="3">
    <source>
        <dbReference type="Proteomes" id="UP000761264"/>
    </source>
</evidence>
<name>A0A967F2E5_9PROT</name>
<dbReference type="InterPro" id="IPR037523">
    <property type="entry name" value="VOC_core"/>
</dbReference>
<dbReference type="PANTHER" id="PTHR33993">
    <property type="entry name" value="GLYOXALASE-RELATED"/>
    <property type="match status" value="1"/>
</dbReference>
<reference evidence="2" key="1">
    <citation type="submission" date="2020-03" db="EMBL/GenBank/DDBJ databases">
        <title>Genome of Pelagibius litoralis DSM 21314T.</title>
        <authorList>
            <person name="Wang G."/>
        </authorList>
    </citation>
    <scope>NUCLEOTIDE SEQUENCE</scope>
    <source>
        <strain evidence="2">DSM 21314</strain>
    </source>
</reference>
<dbReference type="Gene3D" id="3.10.180.10">
    <property type="entry name" value="2,3-Dihydroxybiphenyl 1,2-Dioxygenase, domain 1"/>
    <property type="match status" value="1"/>
</dbReference>
<dbReference type="SUPFAM" id="SSF54593">
    <property type="entry name" value="Glyoxalase/Bleomycin resistance protein/Dihydroxybiphenyl dioxygenase"/>
    <property type="match status" value="1"/>
</dbReference>
<comment type="caution">
    <text evidence="2">The sequence shown here is derived from an EMBL/GenBank/DDBJ whole genome shotgun (WGS) entry which is preliminary data.</text>
</comment>
<dbReference type="PANTHER" id="PTHR33993:SF14">
    <property type="entry name" value="GB|AAF24581.1"/>
    <property type="match status" value="1"/>
</dbReference>
<gene>
    <name evidence="2" type="ORF">HBA54_25145</name>
</gene>
<dbReference type="EMBL" id="JAAQPH010000028">
    <property type="protein sequence ID" value="NIA71889.1"/>
    <property type="molecule type" value="Genomic_DNA"/>
</dbReference>
<sequence>MSDVFQNHGAFSWCELQTDDAEKAKTFYGDVIGWETEAMEMPGGGIYTVLKAGDQPVGGILQRPPEMADQPVHWASFITVDDVDRRVAAATAGGATLVTPLFDVPGVGRMATLKDPVGAVISLITYEKKD</sequence>
<evidence type="ECO:0000313" key="2">
    <source>
        <dbReference type="EMBL" id="NIA71889.1"/>
    </source>
</evidence>
<dbReference type="RefSeq" id="WP_167230253.1">
    <property type="nucleotide sequence ID" value="NZ_JAAQPH010000028.1"/>
</dbReference>
<dbReference type="InterPro" id="IPR052164">
    <property type="entry name" value="Anthracycline_SecMetBiosynth"/>
</dbReference>
<proteinExistence type="predicted"/>